<organism evidence="2 3">
    <name type="scientific">Nocardia farcinica (strain IFM 10152)</name>
    <dbReference type="NCBI Taxonomy" id="247156"/>
    <lineage>
        <taxon>Bacteria</taxon>
        <taxon>Bacillati</taxon>
        <taxon>Actinomycetota</taxon>
        <taxon>Actinomycetes</taxon>
        <taxon>Mycobacteriales</taxon>
        <taxon>Nocardiaceae</taxon>
        <taxon>Nocardia</taxon>
    </lineage>
</organism>
<dbReference type="eggNOG" id="COG3311">
    <property type="taxonomic scope" value="Bacteria"/>
</dbReference>
<accession>Q5Z143</accession>
<dbReference type="Proteomes" id="UP000006820">
    <property type="component" value="Chromosome"/>
</dbReference>
<dbReference type="HOGENOM" id="CLU_106726_1_0_11"/>
<dbReference type="InterPro" id="IPR010093">
    <property type="entry name" value="SinI_DNA-bd"/>
</dbReference>
<dbReference type="GO" id="GO:0003677">
    <property type="term" value="F:DNA binding"/>
    <property type="evidence" value="ECO:0007669"/>
    <property type="project" value="InterPro"/>
</dbReference>
<feature type="domain" description="Helix-turn-helix" evidence="1">
    <location>
        <begin position="87"/>
        <end position="134"/>
    </location>
</feature>
<dbReference type="AlphaFoldDB" id="Q5Z143"/>
<evidence type="ECO:0000259" key="1">
    <source>
        <dbReference type="Pfam" id="PF12728"/>
    </source>
</evidence>
<dbReference type="STRING" id="247156.NFA_10030"/>
<dbReference type="EMBL" id="AP006618">
    <property type="protein sequence ID" value="BAD55848.1"/>
    <property type="molecule type" value="Genomic_DNA"/>
</dbReference>
<proteinExistence type="predicted"/>
<reference evidence="2 3" key="1">
    <citation type="journal article" date="2004" name="Proc. Natl. Acad. Sci. U.S.A.">
        <title>The complete genomic sequence of Nocardia farcinica IFM 10152.</title>
        <authorList>
            <person name="Ishikawa J."/>
            <person name="Yamashita A."/>
            <person name="Mikami Y."/>
            <person name="Hoshino Y."/>
            <person name="Kurita H."/>
            <person name="Hotta K."/>
            <person name="Shiba T."/>
            <person name="Hattori M."/>
        </authorList>
    </citation>
    <scope>NUCLEOTIDE SEQUENCE [LARGE SCALE GENOMIC DNA]</scope>
    <source>
        <strain evidence="2 3">IFM 10152</strain>
    </source>
</reference>
<name>Q5Z143_NOCFA</name>
<dbReference type="KEGG" id="nfa:NFA_10030"/>
<protein>
    <recommendedName>
        <fullName evidence="1">Helix-turn-helix domain-containing protein</fullName>
    </recommendedName>
</protein>
<keyword evidence="3" id="KW-1185">Reference proteome</keyword>
<evidence type="ECO:0000313" key="2">
    <source>
        <dbReference type="EMBL" id="BAD55848.1"/>
    </source>
</evidence>
<evidence type="ECO:0000313" key="3">
    <source>
        <dbReference type="Proteomes" id="UP000006820"/>
    </source>
</evidence>
<dbReference type="InterPro" id="IPR041657">
    <property type="entry name" value="HTH_17"/>
</dbReference>
<dbReference type="Pfam" id="PF12728">
    <property type="entry name" value="HTH_17"/>
    <property type="match status" value="1"/>
</dbReference>
<sequence>MCAMSPTHAAKRIEPGTIDAELAARAMRRIKDYLVKHPAEETVPVTAETGPDEPLVLPRAVVDMVAFILAQAAAGRGVSLVPSNAELTTQQAADILNVSRPYVVGLLESGEIPFRLVGTHRRIRFDDLKEYQRRSEGHSRAAADELSDLGQELGI</sequence>
<gene>
    <name evidence="2" type="ordered locus">NFA_10030</name>
</gene>
<dbReference type="NCBIfam" id="TIGR01764">
    <property type="entry name" value="excise"/>
    <property type="match status" value="1"/>
</dbReference>